<name>A0AA38TLW4_9ASTR</name>
<evidence type="ECO:0000313" key="2">
    <source>
        <dbReference type="EMBL" id="KAJ9556456.1"/>
    </source>
</evidence>
<gene>
    <name evidence="2" type="ORF">OSB04_011070</name>
</gene>
<evidence type="ECO:0000313" key="3">
    <source>
        <dbReference type="Proteomes" id="UP001172457"/>
    </source>
</evidence>
<dbReference type="Proteomes" id="UP001172457">
    <property type="component" value="Chromosome 3"/>
</dbReference>
<proteinExistence type="predicted"/>
<dbReference type="InterPro" id="IPR012337">
    <property type="entry name" value="RNaseH-like_sf"/>
</dbReference>
<protein>
    <recommendedName>
        <fullName evidence="4">Retrovirus-related Pol polyprotein from transposon TNT 1-94</fullName>
    </recommendedName>
</protein>
<dbReference type="AlphaFoldDB" id="A0AA38TLW4"/>
<keyword evidence="3" id="KW-1185">Reference proteome</keyword>
<evidence type="ECO:0008006" key="4">
    <source>
        <dbReference type="Google" id="ProtNLM"/>
    </source>
</evidence>
<comment type="caution">
    <text evidence="2">The sequence shown here is derived from an EMBL/GenBank/DDBJ whole genome shotgun (WGS) entry which is preliminary data.</text>
</comment>
<accession>A0AA38TLW4</accession>
<dbReference type="InterPro" id="IPR036397">
    <property type="entry name" value="RNaseH_sf"/>
</dbReference>
<dbReference type="PANTHER" id="PTHR42648:SF32">
    <property type="entry name" value="RIBONUCLEASE H-LIKE DOMAIN, GAG-PRE-INTEGRASE DOMAIN PROTEIN-RELATED"/>
    <property type="match status" value="1"/>
</dbReference>
<sequence>MANNTNASFMSTGSQSKPPNLIGEEYPQWKDIWDELERRIEGGKKTLKNNRSFCIDEYHSFKAKQDEYLSDTYSRFNTLISNNKRYGVIRSPEDNNSLFLKCLGAEWIHLTMSVKATLDLEAWTLADLFGSLKSQEPQLREKDLRRRKIKKNKVLIAESDESSEEEVSMKEIMKTLALITREYRRGGKRRNYRGSARRSYRKGDRKKECERREIEQKVPQTVEEQRKDDFKEGRFKCGKPGNFAVECLSKGPRVSQKGPKDAGFFKRKAEYYTQKFLLAQTSELVTDESSDEEAQKINDESSDSTTSEKKPHVSTWVVDSGCLRHMTGNLELLSSYLHVERMNKTIVEAARTMLNASGLPLTFWAEAVSTACFNQNRSLVVKRFEKTPYQLLHDKRPNIKFFHVFGCKCYVLNDRESVGKFDPKGDDAIFIGMHGTL</sequence>
<dbReference type="PANTHER" id="PTHR42648">
    <property type="entry name" value="TRANSPOSASE, PUTATIVE-RELATED"/>
    <property type="match status" value="1"/>
</dbReference>
<feature type="compositionally biased region" description="Basic and acidic residues" evidence="1">
    <location>
        <begin position="201"/>
        <end position="213"/>
    </location>
</feature>
<feature type="region of interest" description="Disordered" evidence="1">
    <location>
        <begin position="189"/>
        <end position="213"/>
    </location>
</feature>
<dbReference type="Gene3D" id="3.30.420.10">
    <property type="entry name" value="Ribonuclease H-like superfamily/Ribonuclease H"/>
    <property type="match status" value="1"/>
</dbReference>
<reference evidence="2" key="1">
    <citation type="submission" date="2023-03" db="EMBL/GenBank/DDBJ databases">
        <title>Chromosome-scale reference genome and RAD-based genetic map of yellow starthistle (Centaurea solstitialis) reveal putative structural variation and QTLs associated with invader traits.</title>
        <authorList>
            <person name="Reatini B."/>
            <person name="Cang F.A."/>
            <person name="Jiang Q."/>
            <person name="Mckibben M.T.W."/>
            <person name="Barker M.S."/>
            <person name="Rieseberg L.H."/>
            <person name="Dlugosch K.M."/>
        </authorList>
    </citation>
    <scope>NUCLEOTIDE SEQUENCE</scope>
    <source>
        <strain evidence="2">CAN-66</strain>
        <tissue evidence="2">Leaf</tissue>
    </source>
</reference>
<feature type="compositionally biased region" description="Basic residues" evidence="1">
    <location>
        <begin position="189"/>
        <end position="200"/>
    </location>
</feature>
<feature type="region of interest" description="Disordered" evidence="1">
    <location>
        <begin position="287"/>
        <end position="310"/>
    </location>
</feature>
<dbReference type="InterPro" id="IPR039537">
    <property type="entry name" value="Retrotran_Ty1/copia-like"/>
</dbReference>
<dbReference type="SUPFAM" id="SSF53098">
    <property type="entry name" value="Ribonuclease H-like"/>
    <property type="match status" value="1"/>
</dbReference>
<dbReference type="EMBL" id="JARYMX010000003">
    <property type="protein sequence ID" value="KAJ9556456.1"/>
    <property type="molecule type" value="Genomic_DNA"/>
</dbReference>
<evidence type="ECO:0000256" key="1">
    <source>
        <dbReference type="SAM" id="MobiDB-lite"/>
    </source>
</evidence>
<organism evidence="2 3">
    <name type="scientific">Centaurea solstitialis</name>
    <name type="common">yellow star-thistle</name>
    <dbReference type="NCBI Taxonomy" id="347529"/>
    <lineage>
        <taxon>Eukaryota</taxon>
        <taxon>Viridiplantae</taxon>
        <taxon>Streptophyta</taxon>
        <taxon>Embryophyta</taxon>
        <taxon>Tracheophyta</taxon>
        <taxon>Spermatophyta</taxon>
        <taxon>Magnoliopsida</taxon>
        <taxon>eudicotyledons</taxon>
        <taxon>Gunneridae</taxon>
        <taxon>Pentapetalae</taxon>
        <taxon>asterids</taxon>
        <taxon>campanulids</taxon>
        <taxon>Asterales</taxon>
        <taxon>Asteraceae</taxon>
        <taxon>Carduoideae</taxon>
        <taxon>Cardueae</taxon>
        <taxon>Centaureinae</taxon>
        <taxon>Centaurea</taxon>
    </lineage>
</organism>
<dbReference type="GO" id="GO:0003676">
    <property type="term" value="F:nucleic acid binding"/>
    <property type="evidence" value="ECO:0007669"/>
    <property type="project" value="InterPro"/>
</dbReference>